<evidence type="ECO:0000259" key="3">
    <source>
        <dbReference type="PROSITE" id="PS50011"/>
    </source>
</evidence>
<proteinExistence type="predicted"/>
<dbReference type="InterPro" id="IPR008266">
    <property type="entry name" value="Tyr_kinase_AS"/>
</dbReference>
<feature type="compositionally biased region" description="Basic and acidic residues" evidence="1">
    <location>
        <begin position="63"/>
        <end position="87"/>
    </location>
</feature>
<dbReference type="AlphaFoldDB" id="A0A0C9WEK6"/>
<evidence type="ECO:0000313" key="4">
    <source>
        <dbReference type="EMBL" id="KIJ63427.1"/>
    </source>
</evidence>
<evidence type="ECO:0000313" key="5">
    <source>
        <dbReference type="Proteomes" id="UP000053820"/>
    </source>
</evidence>
<keyword evidence="2" id="KW-1133">Transmembrane helix</keyword>
<dbReference type="SUPFAM" id="SSF56112">
    <property type="entry name" value="Protein kinase-like (PK-like)"/>
    <property type="match status" value="2"/>
</dbReference>
<feature type="transmembrane region" description="Helical" evidence="2">
    <location>
        <begin position="6"/>
        <end position="28"/>
    </location>
</feature>
<dbReference type="HOGENOM" id="CLU_425196_0_0_1"/>
<feature type="domain" description="Protein kinase" evidence="3">
    <location>
        <begin position="153"/>
        <end position="433"/>
    </location>
</feature>
<gene>
    <name evidence="4" type="ORF">HYDPIDRAFT_29670</name>
</gene>
<dbReference type="InterPro" id="IPR000719">
    <property type="entry name" value="Prot_kinase_dom"/>
</dbReference>
<dbReference type="InterPro" id="IPR011009">
    <property type="entry name" value="Kinase-like_dom_sf"/>
</dbReference>
<feature type="region of interest" description="Disordered" evidence="1">
    <location>
        <begin position="37"/>
        <end position="95"/>
    </location>
</feature>
<dbReference type="GO" id="GO:0004674">
    <property type="term" value="F:protein serine/threonine kinase activity"/>
    <property type="evidence" value="ECO:0007669"/>
    <property type="project" value="TreeGrafter"/>
</dbReference>
<feature type="domain" description="Protein kinase" evidence="3">
    <location>
        <begin position="463"/>
        <end position="744"/>
    </location>
</feature>
<keyword evidence="5" id="KW-1185">Reference proteome</keyword>
<dbReference type="PROSITE" id="PS00109">
    <property type="entry name" value="PROTEIN_KINASE_TYR"/>
    <property type="match status" value="2"/>
</dbReference>
<feature type="region of interest" description="Disordered" evidence="1">
    <location>
        <begin position="402"/>
        <end position="425"/>
    </location>
</feature>
<name>A0A0C9WEK6_9AGAM</name>
<dbReference type="OrthoDB" id="4062651at2759"/>
<dbReference type="GO" id="GO:0005524">
    <property type="term" value="F:ATP binding"/>
    <property type="evidence" value="ECO:0007669"/>
    <property type="project" value="InterPro"/>
</dbReference>
<dbReference type="Pfam" id="PF07714">
    <property type="entry name" value="PK_Tyr_Ser-Thr"/>
    <property type="match status" value="2"/>
</dbReference>
<reference evidence="4 5" key="1">
    <citation type="submission" date="2014-04" db="EMBL/GenBank/DDBJ databases">
        <title>Evolutionary Origins and Diversification of the Mycorrhizal Mutualists.</title>
        <authorList>
            <consortium name="DOE Joint Genome Institute"/>
            <consortium name="Mycorrhizal Genomics Consortium"/>
            <person name="Kohler A."/>
            <person name="Kuo A."/>
            <person name="Nagy L.G."/>
            <person name="Floudas D."/>
            <person name="Copeland A."/>
            <person name="Barry K.W."/>
            <person name="Cichocki N."/>
            <person name="Veneault-Fourrey C."/>
            <person name="LaButti K."/>
            <person name="Lindquist E.A."/>
            <person name="Lipzen A."/>
            <person name="Lundell T."/>
            <person name="Morin E."/>
            <person name="Murat C."/>
            <person name="Riley R."/>
            <person name="Ohm R."/>
            <person name="Sun H."/>
            <person name="Tunlid A."/>
            <person name="Henrissat B."/>
            <person name="Grigoriev I.V."/>
            <person name="Hibbett D.S."/>
            <person name="Martin F."/>
        </authorList>
    </citation>
    <scope>NUCLEOTIDE SEQUENCE [LARGE SCALE GENOMIC DNA]</scope>
    <source>
        <strain evidence="4 5">MD-312</strain>
    </source>
</reference>
<organism evidence="4 5">
    <name type="scientific">Hydnomerulius pinastri MD-312</name>
    <dbReference type="NCBI Taxonomy" id="994086"/>
    <lineage>
        <taxon>Eukaryota</taxon>
        <taxon>Fungi</taxon>
        <taxon>Dikarya</taxon>
        <taxon>Basidiomycota</taxon>
        <taxon>Agaricomycotina</taxon>
        <taxon>Agaricomycetes</taxon>
        <taxon>Agaricomycetidae</taxon>
        <taxon>Boletales</taxon>
        <taxon>Boletales incertae sedis</taxon>
        <taxon>Leucogyrophana</taxon>
    </lineage>
</organism>
<dbReference type="PANTHER" id="PTHR44329">
    <property type="entry name" value="SERINE/THREONINE-PROTEIN KINASE TNNI3K-RELATED"/>
    <property type="match status" value="1"/>
</dbReference>
<keyword evidence="2" id="KW-0472">Membrane</keyword>
<dbReference type="EMBL" id="KN839851">
    <property type="protein sequence ID" value="KIJ63427.1"/>
    <property type="molecule type" value="Genomic_DNA"/>
</dbReference>
<sequence length="744" mass="83354">MSIFSAWYHSLFTWFYWILFGPPTLPLATKEIENLRRVEDDQPPEANTDVQAGLPTQRKSQPRGRDVSLDHHAEELNTSHDTREEHNSQGGRDSLSAELVDGKAIPIEKTRFVAQNHTKQYDFRSINPFVFDMPSHRSPLSFTSLDLTSHVFRQSMYPTAYGGWSDIWKCILKQDSQSFEVAVKSIRSYIIDDTDMRKKSKKLRRELKVWAQLSHKNVLPLLGVATGFGPFTAFVCPWMPNGTLTTYLERNADQLSLRDRLELLRGAASGLSYLHSCSVIHGDLTGSNILISATGEVQLSDFGLSSVVMEFTGTSYFSSSLNGTPRWAAPEIFMMLDGQTSVWVPSDRSDIYSFGSVILHVLSGHVPMPDDSARAKGTAERESSLRMETLWQSYYGLTTKPLQNGVQRQDRSHTPRSPSNGNAGDDAVYHHIAQFKADASPILQQIEFPLKHNSDDLSGQLRDKGSYPTRFGGYGDIWKCTWVKGQEHIPVAVKSIRLEVGDSEDRVYKTRKLYKEASIWKSAKHKNVLQFLGLTLGFGPLPSLVSPWASNGTLTSYLKCQNDTLSLHKRFGILSSVVSGLQYLHSLKIIHGDLTGSNILVDKGDIYLSDFGLSRVLVDIVGSEVYSSSKAGAVRWAAPELFEPQMYEEDSEKERMTLPNVRTDMYSFGSVMLQVLSSKIPYYQIKSDTQVLVMLIKGVKPRRPEPSYITNGSWGFIQQCWSPIEGGGSRPTVEDAIIYVDGCL</sequence>
<dbReference type="Proteomes" id="UP000053820">
    <property type="component" value="Unassembled WGS sequence"/>
</dbReference>
<evidence type="ECO:0000256" key="2">
    <source>
        <dbReference type="SAM" id="Phobius"/>
    </source>
</evidence>
<dbReference type="InterPro" id="IPR051681">
    <property type="entry name" value="Ser/Thr_Kinases-Pseudokinases"/>
</dbReference>
<dbReference type="Gene3D" id="1.10.510.10">
    <property type="entry name" value="Transferase(Phosphotransferase) domain 1"/>
    <property type="match status" value="2"/>
</dbReference>
<accession>A0A0C9WEK6</accession>
<evidence type="ECO:0000256" key="1">
    <source>
        <dbReference type="SAM" id="MobiDB-lite"/>
    </source>
</evidence>
<dbReference type="PROSITE" id="PS50011">
    <property type="entry name" value="PROTEIN_KINASE_DOM"/>
    <property type="match status" value="2"/>
</dbReference>
<protein>
    <recommendedName>
        <fullName evidence="3">Protein kinase domain-containing protein</fullName>
    </recommendedName>
</protein>
<dbReference type="InterPro" id="IPR001245">
    <property type="entry name" value="Ser-Thr/Tyr_kinase_cat_dom"/>
</dbReference>
<keyword evidence="2" id="KW-0812">Transmembrane</keyword>